<dbReference type="Pfam" id="PF21167">
    <property type="entry name" value="DUF6851"/>
    <property type="match status" value="1"/>
</dbReference>
<keyword evidence="4" id="KW-1185">Reference proteome</keyword>
<evidence type="ECO:0000259" key="2">
    <source>
        <dbReference type="Pfam" id="PF21167"/>
    </source>
</evidence>
<evidence type="ECO:0000313" key="3">
    <source>
        <dbReference type="EMBL" id="OZC01315.1"/>
    </source>
</evidence>
<organism evidence="3 4">
    <name type="scientific">Rubricoccus marinus</name>
    <dbReference type="NCBI Taxonomy" id="716817"/>
    <lineage>
        <taxon>Bacteria</taxon>
        <taxon>Pseudomonadati</taxon>
        <taxon>Rhodothermota</taxon>
        <taxon>Rhodothermia</taxon>
        <taxon>Rhodothermales</taxon>
        <taxon>Rubricoccaceae</taxon>
        <taxon>Rubricoccus</taxon>
    </lineage>
</organism>
<proteinExistence type="predicted"/>
<evidence type="ECO:0000313" key="4">
    <source>
        <dbReference type="Proteomes" id="UP000216446"/>
    </source>
</evidence>
<evidence type="ECO:0000256" key="1">
    <source>
        <dbReference type="SAM" id="SignalP"/>
    </source>
</evidence>
<dbReference type="InParanoid" id="A0A259TU69"/>
<name>A0A259TU69_9BACT</name>
<dbReference type="AlphaFoldDB" id="A0A259TU69"/>
<dbReference type="OrthoDB" id="9780455at2"/>
<dbReference type="SUPFAM" id="SSF48317">
    <property type="entry name" value="Acid phosphatase/Vanadium-dependent haloperoxidase"/>
    <property type="match status" value="1"/>
</dbReference>
<keyword evidence="1" id="KW-0732">Signal</keyword>
<dbReference type="InterPro" id="IPR036938">
    <property type="entry name" value="PAP2/HPO_sf"/>
</dbReference>
<reference evidence="3 4" key="1">
    <citation type="submission" date="2016-11" db="EMBL/GenBank/DDBJ databases">
        <title>Study of marine rhodopsin-containing bacteria.</title>
        <authorList>
            <person name="Yoshizawa S."/>
            <person name="Kumagai Y."/>
            <person name="Kogure K."/>
        </authorList>
    </citation>
    <scope>NUCLEOTIDE SEQUENCE [LARGE SCALE GENOMIC DNA]</scope>
    <source>
        <strain evidence="3 4">SG-29</strain>
    </source>
</reference>
<dbReference type="InterPro" id="IPR052559">
    <property type="entry name" value="V-haloperoxidase"/>
</dbReference>
<dbReference type="GO" id="GO:0004601">
    <property type="term" value="F:peroxidase activity"/>
    <property type="evidence" value="ECO:0007669"/>
    <property type="project" value="InterPro"/>
</dbReference>
<dbReference type="PANTHER" id="PTHR34599:SF2">
    <property type="entry name" value="TRAF-TYPE DOMAIN-CONTAINING PROTEIN"/>
    <property type="match status" value="1"/>
</dbReference>
<feature type="chain" id="PRO_5012582199" description="DUF6851 domain-containing protein" evidence="1">
    <location>
        <begin position="21"/>
        <end position="734"/>
    </location>
</feature>
<feature type="domain" description="DUF6851" evidence="2">
    <location>
        <begin position="59"/>
        <end position="209"/>
    </location>
</feature>
<dbReference type="Gene3D" id="1.10.606.10">
    <property type="entry name" value="Vanadium-containing Chloroperoxidase, domain 2"/>
    <property type="match status" value="1"/>
</dbReference>
<accession>A0A259TU69</accession>
<comment type="caution">
    <text evidence="3">The sequence shown here is derived from an EMBL/GenBank/DDBJ whole genome shotgun (WGS) entry which is preliminary data.</text>
</comment>
<sequence>MARLLFALALLLPLAPPARGQHSGAPHSVAREWNEALLEGIRGDLARPTVHARNLFHVSAVMYDAWAAYDATAQPYFLNQPRGGTACRIGEPPVVGDVEAAREEAISYAAYRVLTHRFLNSPGALDTLPLLDSLLVARGYDPGVVTTDAASGAAGLGNAIAACVIAFGMGDGANEALGYGYVDYAPVNPPMDVAQPGNPTLLDPNRWQPLRFETFIDQSGNEVPGGTPAFVGPEWGRVRPFALRADDRTVFVRNGADFPVYNDPGPPPPLDTLNWQGTTQAYLDGFALVARWSGHLDPASGVTWDASPGATGGLTDADLPDGFPEYAAFYDPEGRGPLGPGRSLNPRTGQPYAPNPVLRGDLTRVLAEFWADGPDSETPPGHWFTILNTVNDDPRLVKRFGGNGPVLGELEWDVKAYFALGGAMHDVAIAAWGIKGRYDSIRSISALRAMADRGQSSDPDAPSYHPAGMPLAPGVAEIIPPEDPLAGDSAQHVGKVKVWAWRGPEAVEDPETDVAGVGWIRLEDWWPYQRPTFVTPPFAGYISGHSTYSRAAAEVLTRLTGDPFFPGGMGEFIAPEDSFLVFEDGPSQTVRLQWATYRDAADQCSLSRIWGGIHPPADDIPGRRLGAVLGPQSFDLAASLFTGTATSGEPTPEAVSRLRAFPSPILAGRELTIEADASGARVEVFDVQGRRVLEAWLDVRGRASFSTEPLAAGAYVVRIVTARGAESALVHVVR</sequence>
<dbReference type="EMBL" id="MQWB01000011">
    <property type="protein sequence ID" value="OZC01315.1"/>
    <property type="molecule type" value="Genomic_DNA"/>
</dbReference>
<feature type="signal peptide" evidence="1">
    <location>
        <begin position="1"/>
        <end position="20"/>
    </location>
</feature>
<dbReference type="Proteomes" id="UP000216446">
    <property type="component" value="Unassembled WGS sequence"/>
</dbReference>
<dbReference type="PANTHER" id="PTHR34599">
    <property type="entry name" value="PEROXIDASE-RELATED"/>
    <property type="match status" value="1"/>
</dbReference>
<dbReference type="InterPro" id="IPR016119">
    <property type="entry name" value="Br/Cl_peroxidase_C"/>
</dbReference>
<dbReference type="CDD" id="cd03398">
    <property type="entry name" value="PAP2_haloperoxidase"/>
    <property type="match status" value="1"/>
</dbReference>
<gene>
    <name evidence="3" type="ORF">BSZ36_17880</name>
</gene>
<dbReference type="InterPro" id="IPR049283">
    <property type="entry name" value="DUF6851"/>
</dbReference>
<protein>
    <recommendedName>
        <fullName evidence="2">DUF6851 domain-containing protein</fullName>
    </recommendedName>
</protein>
<dbReference type="RefSeq" id="WP_094551801.1">
    <property type="nucleotide sequence ID" value="NZ_MQWB01000011.1"/>
</dbReference>